<feature type="region of interest" description="Disordered" evidence="1">
    <location>
        <begin position="161"/>
        <end position="201"/>
    </location>
</feature>
<reference evidence="3 4" key="1">
    <citation type="submission" date="2016-10" db="EMBL/GenBank/DDBJ databases">
        <title>Draft Genome sequence of Roseomonas sp. strain M3.</title>
        <authorList>
            <person name="Subhash Y."/>
            <person name="Lee S."/>
        </authorList>
    </citation>
    <scope>NUCLEOTIDE SEQUENCE [LARGE SCALE GENOMIC DNA]</scope>
    <source>
        <strain evidence="3 4">M3</strain>
    </source>
</reference>
<feature type="compositionally biased region" description="Low complexity" evidence="1">
    <location>
        <begin position="181"/>
        <end position="196"/>
    </location>
</feature>
<evidence type="ECO:0000256" key="1">
    <source>
        <dbReference type="SAM" id="MobiDB-lite"/>
    </source>
</evidence>
<organism evidence="3 4">
    <name type="scientific">Teichococcus deserti</name>
    <dbReference type="NCBI Taxonomy" id="1817963"/>
    <lineage>
        <taxon>Bacteria</taxon>
        <taxon>Pseudomonadati</taxon>
        <taxon>Pseudomonadota</taxon>
        <taxon>Alphaproteobacteria</taxon>
        <taxon>Acetobacterales</taxon>
        <taxon>Roseomonadaceae</taxon>
        <taxon>Roseomonas</taxon>
    </lineage>
</organism>
<feature type="compositionally biased region" description="Pro residues" evidence="1">
    <location>
        <begin position="233"/>
        <end position="243"/>
    </location>
</feature>
<keyword evidence="2" id="KW-0732">Signal</keyword>
<feature type="compositionally biased region" description="Pro residues" evidence="1">
    <location>
        <begin position="252"/>
        <end position="262"/>
    </location>
</feature>
<keyword evidence="4" id="KW-1185">Reference proteome</keyword>
<dbReference type="Proteomes" id="UP000188879">
    <property type="component" value="Unassembled WGS sequence"/>
</dbReference>
<gene>
    <name evidence="3" type="ORF">BKE38_19645</name>
</gene>
<dbReference type="EMBL" id="MLCO01000209">
    <property type="protein sequence ID" value="ONG50054.1"/>
    <property type="molecule type" value="Genomic_DNA"/>
</dbReference>
<feature type="compositionally biased region" description="Pro residues" evidence="1">
    <location>
        <begin position="170"/>
        <end position="180"/>
    </location>
</feature>
<feature type="region of interest" description="Disordered" evidence="1">
    <location>
        <begin position="222"/>
        <end position="286"/>
    </location>
</feature>
<evidence type="ECO:0000313" key="4">
    <source>
        <dbReference type="Proteomes" id="UP000188879"/>
    </source>
</evidence>
<dbReference type="RefSeq" id="WP_076959000.1">
    <property type="nucleotide sequence ID" value="NZ_MLCO01000209.1"/>
</dbReference>
<protein>
    <submittedName>
        <fullName evidence="3">Uncharacterized protein</fullName>
    </submittedName>
</protein>
<evidence type="ECO:0000313" key="3">
    <source>
        <dbReference type="EMBL" id="ONG50054.1"/>
    </source>
</evidence>
<feature type="signal peptide" evidence="2">
    <location>
        <begin position="1"/>
        <end position="28"/>
    </location>
</feature>
<name>A0A1V2GY30_9PROT</name>
<dbReference type="AlphaFoldDB" id="A0A1V2GY30"/>
<evidence type="ECO:0000256" key="2">
    <source>
        <dbReference type="SAM" id="SignalP"/>
    </source>
</evidence>
<accession>A0A1V2GY30</accession>
<feature type="chain" id="PRO_5010739542" evidence="2">
    <location>
        <begin position="29"/>
        <end position="328"/>
    </location>
</feature>
<sequence length="328" mass="33742">MNRMIRRFCVFLGVGVAIATLASPPARAQENVQRTESYYRNDIYNYGLPRNHHQAPALGLGNIYGLNPCATGVSLGATMPLFGIGGAFSTIDEECQLRNNVALTVSALKDEALAREIMCNVEAFRLAAIRIGRPCIRDGGQPIALTQGVNPETATAAQLMPVPSAGLPPNALPPVPPAQAAPPVNGNPASGNPAAGGFRGAGLAPPRPAFCEMPGLSTASYPECSGAPAEPAAAPPRPAPRPRALPVRAPQAPRPALLPPARVPEASDSPPPAVLGRADGSPAGCESTPAAIRVLFAECVAAERQSAMAAVRRAHPAPEIAPSSLAAR</sequence>
<proteinExistence type="predicted"/>
<comment type="caution">
    <text evidence="3">The sequence shown here is derived from an EMBL/GenBank/DDBJ whole genome shotgun (WGS) entry which is preliminary data.</text>
</comment>